<dbReference type="AlphaFoldDB" id="A0A1X2GJG9"/>
<feature type="compositionally biased region" description="Pro residues" evidence="1">
    <location>
        <begin position="523"/>
        <end position="535"/>
    </location>
</feature>
<feature type="compositionally biased region" description="Low complexity" evidence="1">
    <location>
        <begin position="299"/>
        <end position="322"/>
    </location>
</feature>
<evidence type="ECO:0000256" key="1">
    <source>
        <dbReference type="SAM" id="MobiDB-lite"/>
    </source>
</evidence>
<keyword evidence="3" id="KW-1185">Reference proteome</keyword>
<name>A0A1X2GJG9_9FUNG</name>
<feature type="compositionally biased region" description="Low complexity" evidence="1">
    <location>
        <begin position="607"/>
        <end position="617"/>
    </location>
</feature>
<dbReference type="Proteomes" id="UP000242146">
    <property type="component" value="Unassembled WGS sequence"/>
</dbReference>
<feature type="compositionally biased region" description="Pro residues" evidence="1">
    <location>
        <begin position="483"/>
        <end position="496"/>
    </location>
</feature>
<feature type="compositionally biased region" description="Polar residues" evidence="1">
    <location>
        <begin position="467"/>
        <end position="478"/>
    </location>
</feature>
<dbReference type="PANTHER" id="PTHR47718">
    <property type="entry name" value="OS01G0519700 PROTEIN"/>
    <property type="match status" value="1"/>
</dbReference>
<feature type="region of interest" description="Disordered" evidence="1">
    <location>
        <begin position="467"/>
        <end position="650"/>
    </location>
</feature>
<feature type="compositionally biased region" description="Low complexity" evidence="1">
    <location>
        <begin position="358"/>
        <end position="372"/>
    </location>
</feature>
<feature type="compositionally biased region" description="Polar residues" evidence="1">
    <location>
        <begin position="618"/>
        <end position="644"/>
    </location>
</feature>
<evidence type="ECO:0000313" key="2">
    <source>
        <dbReference type="EMBL" id="ORX55166.1"/>
    </source>
</evidence>
<dbReference type="OrthoDB" id="5573160at2759"/>
<evidence type="ECO:0000313" key="3">
    <source>
        <dbReference type="Proteomes" id="UP000242146"/>
    </source>
</evidence>
<sequence>MSSHPLLSGSRQAMAPLFEQLLSQSFSDSQSAVEFCRQTCAEYGFTVKQEASANRNIYVYCSREGLPDSQRKPKTTPQRKRPSKRCDCRWRVVLSENTQRQWEFRKSSSPAASEHNHEMMDPSEMVKSWPSQVNDFIIHLARQRLQTHEIRECVKKQFPDIAWNERRFYNRLTEERKRMRQRDVLYRVQRLVSLSSNLCAMVAAHDEWFVTVETELTRLVESYSQLTHIGPDALPSLLDIPLDQISLDMSPTTPMIKSPPVDDECLSMVMDNTPSQPHLAHSPPPPSTPSSLKKRKSALLDMSPSSSSSTTAHADSPPTSSSQPHSFMNATRPPKGSYSVSIPPFTLYVRSHPSRNGSLSAASSSSTPSAVHPDPPPMHPHQRPTYPVFAHPQEYAMDMTPSPNSIHPPPMAWPPFSPIHPPSPLPTPTLFTPSTPTPATTTIGLGDLLRPSVHAPTVIHVFHRLSHQSTPASPNQPAHPQRSHPPPSLPSHPPSYPTASPFLQQSMTMYAMSPTPQDESRHPPPTNPPLPPPPQRMDAQPHHTQQDMSFSFDSVAFDVRPPGPATNTVPMPQPATTSPQPKQEDLYHSMMDLSSPTHHPPHPQPSPAQHSAHPSSQTFLYSPQHTPATGPFSPTSAIPANTSDRQAHRHPPTTMVHSMMLDQPPLA</sequence>
<dbReference type="EMBL" id="MCGT01000012">
    <property type="protein sequence ID" value="ORX55166.1"/>
    <property type="molecule type" value="Genomic_DNA"/>
</dbReference>
<protein>
    <recommendedName>
        <fullName evidence="4">FAR1 domain-containing protein</fullName>
    </recommendedName>
</protein>
<feature type="region of interest" description="Disordered" evidence="1">
    <location>
        <begin position="251"/>
        <end position="336"/>
    </location>
</feature>
<comment type="caution">
    <text evidence="2">The sequence shown here is derived from an EMBL/GenBank/DDBJ whole genome shotgun (WGS) entry which is preliminary data.</text>
</comment>
<feature type="region of interest" description="Disordered" evidence="1">
    <location>
        <begin position="353"/>
        <end position="386"/>
    </location>
</feature>
<proteinExistence type="predicted"/>
<dbReference type="STRING" id="101127.A0A1X2GJG9"/>
<evidence type="ECO:0008006" key="4">
    <source>
        <dbReference type="Google" id="ProtNLM"/>
    </source>
</evidence>
<feature type="compositionally biased region" description="Polar residues" evidence="1">
    <location>
        <begin position="565"/>
        <end position="581"/>
    </location>
</feature>
<gene>
    <name evidence="2" type="ORF">DM01DRAFT_1407181</name>
</gene>
<accession>A0A1X2GJG9</accession>
<reference evidence="2 3" key="1">
    <citation type="submission" date="2016-07" db="EMBL/GenBank/DDBJ databases">
        <title>Pervasive Adenine N6-methylation of Active Genes in Fungi.</title>
        <authorList>
            <consortium name="DOE Joint Genome Institute"/>
            <person name="Mondo S.J."/>
            <person name="Dannebaum R.O."/>
            <person name="Kuo R.C."/>
            <person name="Labutti K."/>
            <person name="Haridas S."/>
            <person name="Kuo A."/>
            <person name="Salamov A."/>
            <person name="Ahrendt S.R."/>
            <person name="Lipzen A."/>
            <person name="Sullivan W."/>
            <person name="Andreopoulos W.B."/>
            <person name="Clum A."/>
            <person name="Lindquist E."/>
            <person name="Daum C."/>
            <person name="Ramamoorthy G.K."/>
            <person name="Gryganskyi A."/>
            <person name="Culley D."/>
            <person name="Magnuson J.K."/>
            <person name="James T.Y."/>
            <person name="O'Malley M.A."/>
            <person name="Stajich J.E."/>
            <person name="Spatafora J.W."/>
            <person name="Visel A."/>
            <person name="Grigoriev I.V."/>
        </authorList>
    </citation>
    <scope>NUCLEOTIDE SEQUENCE [LARGE SCALE GENOMIC DNA]</scope>
    <source>
        <strain evidence="2 3">NRRL 3301</strain>
    </source>
</reference>
<organism evidence="2 3">
    <name type="scientific">Hesseltinella vesiculosa</name>
    <dbReference type="NCBI Taxonomy" id="101127"/>
    <lineage>
        <taxon>Eukaryota</taxon>
        <taxon>Fungi</taxon>
        <taxon>Fungi incertae sedis</taxon>
        <taxon>Mucoromycota</taxon>
        <taxon>Mucoromycotina</taxon>
        <taxon>Mucoromycetes</taxon>
        <taxon>Mucorales</taxon>
        <taxon>Cunninghamellaceae</taxon>
        <taxon>Hesseltinella</taxon>
    </lineage>
</organism>